<proteinExistence type="predicted"/>
<comment type="caution">
    <text evidence="1">The sequence shown here is derived from an EMBL/GenBank/DDBJ whole genome shotgun (WGS) entry which is preliminary data.</text>
</comment>
<reference evidence="1" key="1">
    <citation type="submission" date="2023-04" db="EMBL/GenBank/DDBJ databases">
        <title>Draft Genome sequencing of Naganishia species isolated from polar environments using Oxford Nanopore Technology.</title>
        <authorList>
            <person name="Leo P."/>
            <person name="Venkateswaran K."/>
        </authorList>
    </citation>
    <scope>NUCLEOTIDE SEQUENCE</scope>
    <source>
        <strain evidence="1">MNA-CCFEE 5423</strain>
    </source>
</reference>
<name>A0ACC2VYC2_9TREE</name>
<gene>
    <name evidence="1" type="ORF">QFC21_001918</name>
</gene>
<dbReference type="Proteomes" id="UP001227268">
    <property type="component" value="Unassembled WGS sequence"/>
</dbReference>
<dbReference type="EMBL" id="JASBWT010000005">
    <property type="protein sequence ID" value="KAJ9104423.1"/>
    <property type="molecule type" value="Genomic_DNA"/>
</dbReference>
<accession>A0ACC2VYC2</accession>
<sequence>MSKAIQTAAQTVKILVPAGKATPSPPVGPALGARGVKAMDFCKEFNARTAHLKPTTPTPTTITINPDRTFSFSIRTPPVSHLLRHCAGIDKGSQTPPSLSLRTSKNSSTGSTAGTGAPPAPAVAGKGGAAGTGFVGKISVKQIYEIAKIKMADEELKVLGEERVSRSIVGSARSLGLEIVP</sequence>
<organism evidence="1 2">
    <name type="scientific">Naganishia friedmannii</name>
    <dbReference type="NCBI Taxonomy" id="89922"/>
    <lineage>
        <taxon>Eukaryota</taxon>
        <taxon>Fungi</taxon>
        <taxon>Dikarya</taxon>
        <taxon>Basidiomycota</taxon>
        <taxon>Agaricomycotina</taxon>
        <taxon>Tremellomycetes</taxon>
        <taxon>Filobasidiales</taxon>
        <taxon>Filobasidiaceae</taxon>
        <taxon>Naganishia</taxon>
    </lineage>
</organism>
<protein>
    <submittedName>
        <fullName evidence="1">Uncharacterized protein</fullName>
    </submittedName>
</protein>
<evidence type="ECO:0000313" key="1">
    <source>
        <dbReference type="EMBL" id="KAJ9104423.1"/>
    </source>
</evidence>
<evidence type="ECO:0000313" key="2">
    <source>
        <dbReference type="Proteomes" id="UP001227268"/>
    </source>
</evidence>
<keyword evidence="2" id="KW-1185">Reference proteome</keyword>